<evidence type="ECO:0000313" key="2">
    <source>
        <dbReference type="EMBL" id="MBB3969311.1"/>
    </source>
</evidence>
<gene>
    <name evidence="3" type="ORF">E2R65_12225</name>
    <name evidence="2" type="ORF">GGR35_001914</name>
</gene>
<reference evidence="3 4" key="1">
    <citation type="journal article" date="2016" name="Int. J. Syst. Evol. Microbiol.">
        <title>Proposal of Mucilaginibacter phyllosphaerae sp. nov. isolated from the phyllosphere of Galium album.</title>
        <authorList>
            <person name="Aydogan E.L."/>
            <person name="Busse H.J."/>
            <person name="Moser G."/>
            <person name="Muller C."/>
            <person name="Kampfer P."/>
            <person name="Glaeser S.P."/>
        </authorList>
    </citation>
    <scope>NUCLEOTIDE SEQUENCE [LARGE SCALE GENOMIC DNA]</scope>
    <source>
        <strain evidence="3 4">PP-F2FG21</strain>
    </source>
</reference>
<sequence length="146" mass="16038">MKKFYLFCAAISFVATIAVAIISCKKEPNKDQEGTCVIGGIGVAGQFMFWVSKDYSGGPYTVKIYDEQGNDKSHSSLDNNQLTVFEATAPDACNKANANYSKHAVAQLLFGKKYSYTATSENRTFKGTIEVPCDDQYTCKAIQIDK</sequence>
<evidence type="ECO:0008006" key="6">
    <source>
        <dbReference type="Google" id="ProtNLM"/>
    </source>
</evidence>
<name>A0A4Y8ABI9_9SPHI</name>
<proteinExistence type="predicted"/>
<protein>
    <recommendedName>
        <fullName evidence="6">Lipoprotein</fullName>
    </recommendedName>
</protein>
<comment type="caution">
    <text evidence="3">The sequence shown here is derived from an EMBL/GenBank/DDBJ whole genome shotgun (WGS) entry which is preliminary data.</text>
</comment>
<reference evidence="3" key="2">
    <citation type="submission" date="2019-03" db="EMBL/GenBank/DDBJ databases">
        <authorList>
            <person name="Yan Y.-Q."/>
            <person name="Du Z.-J."/>
        </authorList>
    </citation>
    <scope>NUCLEOTIDE SEQUENCE</scope>
    <source>
        <strain evidence="3">PP-F2FG21</strain>
    </source>
</reference>
<dbReference type="EMBL" id="SNQG01000004">
    <property type="protein sequence ID" value="TEW65893.1"/>
    <property type="molecule type" value="Genomic_DNA"/>
</dbReference>
<feature type="chain" id="PRO_5044616396" description="Lipoprotein" evidence="1">
    <location>
        <begin position="21"/>
        <end position="146"/>
    </location>
</feature>
<dbReference type="PROSITE" id="PS51257">
    <property type="entry name" value="PROKAR_LIPOPROTEIN"/>
    <property type="match status" value="1"/>
</dbReference>
<evidence type="ECO:0000313" key="3">
    <source>
        <dbReference type="EMBL" id="TEW65893.1"/>
    </source>
</evidence>
<keyword evidence="1" id="KW-0732">Signal</keyword>
<dbReference type="AlphaFoldDB" id="A0A4Y8ABI9"/>
<evidence type="ECO:0000313" key="5">
    <source>
        <dbReference type="Proteomes" id="UP000583101"/>
    </source>
</evidence>
<keyword evidence="5" id="KW-1185">Reference proteome</keyword>
<dbReference type="EMBL" id="JACIEG010000003">
    <property type="protein sequence ID" value="MBB3969311.1"/>
    <property type="molecule type" value="Genomic_DNA"/>
</dbReference>
<accession>A0A4Y8ABI9</accession>
<dbReference type="RefSeq" id="WP_134336759.1">
    <property type="nucleotide sequence ID" value="NZ_BMCZ01000002.1"/>
</dbReference>
<feature type="signal peptide" evidence="1">
    <location>
        <begin position="1"/>
        <end position="20"/>
    </location>
</feature>
<reference evidence="2 5" key="3">
    <citation type="submission" date="2020-08" db="EMBL/GenBank/DDBJ databases">
        <title>Genomic Encyclopedia of Type Strains, Phase IV (KMG-IV): sequencing the most valuable type-strain genomes for metagenomic binning, comparative biology and taxonomic classification.</title>
        <authorList>
            <person name="Goeker M."/>
        </authorList>
    </citation>
    <scope>NUCLEOTIDE SEQUENCE [LARGE SCALE GENOMIC DNA]</scope>
    <source>
        <strain evidence="2 5">DSM 100995</strain>
    </source>
</reference>
<dbReference type="Proteomes" id="UP000297248">
    <property type="component" value="Unassembled WGS sequence"/>
</dbReference>
<dbReference type="Proteomes" id="UP000583101">
    <property type="component" value="Unassembled WGS sequence"/>
</dbReference>
<evidence type="ECO:0000313" key="4">
    <source>
        <dbReference type="Proteomes" id="UP000297248"/>
    </source>
</evidence>
<evidence type="ECO:0000256" key="1">
    <source>
        <dbReference type="SAM" id="SignalP"/>
    </source>
</evidence>
<organism evidence="3 4">
    <name type="scientific">Mucilaginibacter phyllosphaerae</name>
    <dbReference type="NCBI Taxonomy" id="1812349"/>
    <lineage>
        <taxon>Bacteria</taxon>
        <taxon>Pseudomonadati</taxon>
        <taxon>Bacteroidota</taxon>
        <taxon>Sphingobacteriia</taxon>
        <taxon>Sphingobacteriales</taxon>
        <taxon>Sphingobacteriaceae</taxon>
        <taxon>Mucilaginibacter</taxon>
    </lineage>
</organism>